<evidence type="ECO:0000313" key="5">
    <source>
        <dbReference type="Proteomes" id="UP001161388"/>
    </source>
</evidence>
<keyword evidence="2 3" id="KW-0040">ANK repeat</keyword>
<keyword evidence="5" id="KW-1185">Reference proteome</keyword>
<sequence>MADWEWQLPITGKNPSDDAEIERRLMAGDIAGLEEVAEILDGFPNCKDGLPSGRYWVRTAVDVGTISAIEWMIAKGADLNLEDGEGGTPLHSCIDRAKADRHAVLSMLIKAGADVNIRGFNNWTPLHLAAIRDDKAAMQILMDAGADRTRRTVIDNYATPAEEARILGHNDSADFIDWYKKG</sequence>
<dbReference type="PROSITE" id="PS50297">
    <property type="entry name" value="ANK_REP_REGION"/>
    <property type="match status" value="2"/>
</dbReference>
<feature type="repeat" description="ANK" evidence="3">
    <location>
        <begin position="85"/>
        <end position="120"/>
    </location>
</feature>
<protein>
    <recommendedName>
        <fullName evidence="6">Ankyrin repeat domain-containing protein</fullName>
    </recommendedName>
</protein>
<feature type="repeat" description="ANK" evidence="3">
    <location>
        <begin position="121"/>
        <end position="153"/>
    </location>
</feature>
<dbReference type="Gene3D" id="1.25.40.20">
    <property type="entry name" value="Ankyrin repeat-containing domain"/>
    <property type="match status" value="1"/>
</dbReference>
<evidence type="ECO:0000313" key="4">
    <source>
        <dbReference type="EMBL" id="GLQ27877.1"/>
    </source>
</evidence>
<dbReference type="SUPFAM" id="SSF48403">
    <property type="entry name" value="Ankyrin repeat"/>
    <property type="match status" value="1"/>
</dbReference>
<name>A0ABQ5VL67_9RHOB</name>
<evidence type="ECO:0000256" key="3">
    <source>
        <dbReference type="PROSITE-ProRule" id="PRU00023"/>
    </source>
</evidence>
<dbReference type="SMART" id="SM00248">
    <property type="entry name" value="ANK"/>
    <property type="match status" value="3"/>
</dbReference>
<reference evidence="4" key="2">
    <citation type="submission" date="2023-01" db="EMBL/GenBank/DDBJ databases">
        <title>Draft genome sequence of Sulfitobacter pacificus strain NBRC 109915.</title>
        <authorList>
            <person name="Sun Q."/>
            <person name="Mori K."/>
        </authorList>
    </citation>
    <scope>NUCLEOTIDE SEQUENCE</scope>
    <source>
        <strain evidence="4">NBRC 109915</strain>
    </source>
</reference>
<dbReference type="InterPro" id="IPR002110">
    <property type="entry name" value="Ankyrin_rpt"/>
</dbReference>
<evidence type="ECO:0000256" key="1">
    <source>
        <dbReference type="ARBA" id="ARBA00022737"/>
    </source>
</evidence>
<reference evidence="4" key="1">
    <citation type="journal article" date="2014" name="Int. J. Syst. Evol. Microbiol.">
        <title>Complete genome of a new Firmicutes species belonging to the dominant human colonic microbiota ('Ruminococcus bicirculans') reveals two chromosomes and a selective capacity to utilize plant glucans.</title>
        <authorList>
            <consortium name="NISC Comparative Sequencing Program"/>
            <person name="Wegmann U."/>
            <person name="Louis P."/>
            <person name="Goesmann A."/>
            <person name="Henrissat B."/>
            <person name="Duncan S.H."/>
            <person name="Flint H.J."/>
        </authorList>
    </citation>
    <scope>NUCLEOTIDE SEQUENCE</scope>
    <source>
        <strain evidence="4">NBRC 109915</strain>
    </source>
</reference>
<dbReference type="PANTHER" id="PTHR24171">
    <property type="entry name" value="ANKYRIN REPEAT DOMAIN-CONTAINING PROTEIN 39-RELATED"/>
    <property type="match status" value="1"/>
</dbReference>
<comment type="caution">
    <text evidence="4">The sequence shown here is derived from an EMBL/GenBank/DDBJ whole genome shotgun (WGS) entry which is preliminary data.</text>
</comment>
<evidence type="ECO:0008006" key="6">
    <source>
        <dbReference type="Google" id="ProtNLM"/>
    </source>
</evidence>
<accession>A0ABQ5VL67</accession>
<proteinExistence type="predicted"/>
<keyword evidence="1" id="KW-0677">Repeat</keyword>
<evidence type="ECO:0000256" key="2">
    <source>
        <dbReference type="ARBA" id="ARBA00023043"/>
    </source>
</evidence>
<dbReference type="PROSITE" id="PS50088">
    <property type="entry name" value="ANK_REPEAT"/>
    <property type="match status" value="2"/>
</dbReference>
<dbReference type="InterPro" id="IPR036770">
    <property type="entry name" value="Ankyrin_rpt-contain_sf"/>
</dbReference>
<dbReference type="RefSeq" id="WP_284374202.1">
    <property type="nucleotide sequence ID" value="NZ_BAABWP010000001.1"/>
</dbReference>
<organism evidence="4 5">
    <name type="scientific">Sulfitobacter pacificus</name>
    <dbReference type="NCBI Taxonomy" id="1499314"/>
    <lineage>
        <taxon>Bacteria</taxon>
        <taxon>Pseudomonadati</taxon>
        <taxon>Pseudomonadota</taxon>
        <taxon>Alphaproteobacteria</taxon>
        <taxon>Rhodobacterales</taxon>
        <taxon>Roseobacteraceae</taxon>
        <taxon>Sulfitobacter</taxon>
    </lineage>
</organism>
<dbReference type="Pfam" id="PF12796">
    <property type="entry name" value="Ank_2"/>
    <property type="match status" value="1"/>
</dbReference>
<dbReference type="EMBL" id="BSNL01000001">
    <property type="protein sequence ID" value="GLQ27877.1"/>
    <property type="molecule type" value="Genomic_DNA"/>
</dbReference>
<dbReference type="Proteomes" id="UP001161388">
    <property type="component" value="Unassembled WGS sequence"/>
</dbReference>
<gene>
    <name evidence="4" type="ORF">GCM10007927_26800</name>
</gene>